<dbReference type="InterPro" id="IPR003125">
    <property type="entry name" value="WSN"/>
</dbReference>
<organism evidence="2 3">
    <name type="scientific">Caenorhabditis tropicalis</name>
    <dbReference type="NCBI Taxonomy" id="1561998"/>
    <lineage>
        <taxon>Eukaryota</taxon>
        <taxon>Metazoa</taxon>
        <taxon>Ecdysozoa</taxon>
        <taxon>Nematoda</taxon>
        <taxon>Chromadorea</taxon>
        <taxon>Rhabditida</taxon>
        <taxon>Rhabditina</taxon>
        <taxon>Rhabditomorpha</taxon>
        <taxon>Rhabditoidea</taxon>
        <taxon>Rhabditidae</taxon>
        <taxon>Peloderinae</taxon>
        <taxon>Caenorhabditis</taxon>
    </lineage>
</organism>
<evidence type="ECO:0000259" key="1">
    <source>
        <dbReference type="Pfam" id="PF02206"/>
    </source>
</evidence>
<accession>A0A1I7UK03</accession>
<reference evidence="3" key="1">
    <citation type="submission" date="2016-11" db="UniProtKB">
        <authorList>
            <consortium name="WormBaseParasite"/>
        </authorList>
    </citation>
    <scope>IDENTIFICATION</scope>
</reference>
<dbReference type="PANTHER" id="PTHR31227">
    <property type="entry name" value="PROTEIN CBG15697"/>
    <property type="match status" value="1"/>
</dbReference>
<protein>
    <submittedName>
        <fullName evidence="3">WSN domain-containing protein</fullName>
    </submittedName>
</protein>
<dbReference type="WBParaSite" id="Csp11.Scaffold630.g16732.t1">
    <property type="protein sequence ID" value="Csp11.Scaffold630.g16732.t1"/>
    <property type="gene ID" value="Csp11.Scaffold630.g16732"/>
</dbReference>
<evidence type="ECO:0000313" key="3">
    <source>
        <dbReference type="WBParaSite" id="Csp11.Scaffold630.g16732.t1"/>
    </source>
</evidence>
<proteinExistence type="predicted"/>
<sequence length="466" mass="53182">MRIGLSDDSIPVDQLIPELLNLKSIQLKDLENFSDKTVNQFVDEIFKVKTGLNDLAKDTEQAFAHVDTVRKVWKTVGDLKTLPKTLDLNPVSKWNFSKFQNVRAKNNFDLTSFLQAVKAAPSLEDISPVMKVLDSLIPFYSFVNLMEYVNSYSSIFQQYSTNKDNFDSNINRLSSLELKSKDLQVMTEIAKSRVHPKWFNRQVTSGFVDGFLDLEKMENDISDTWIQNALKSEVSFDGLRGLSKLKTEIMALDNMWKVLFKKEDYKNIQLIGKLQSKSDKIASASDFEKVASTVASCNLMNSMTTNYIKHIECISKATGNIEEVASTAELLVGIRKLRKKPEIKKISSSVSKSVKPIASIRKVIEEIKEDSSKEVNELMPFKNLQTYSKPFGDAVTVSMTMMGVSKRKQSLINIAENWHVVEEALETSDFEFRNTWADHHSILRNITQIINVLDNWEKKTQNLQRF</sequence>
<feature type="domain" description="Domain of unknown function WSN" evidence="1">
    <location>
        <begin position="3"/>
        <end position="45"/>
    </location>
</feature>
<evidence type="ECO:0000313" key="2">
    <source>
        <dbReference type="Proteomes" id="UP000095282"/>
    </source>
</evidence>
<dbReference type="Proteomes" id="UP000095282">
    <property type="component" value="Unplaced"/>
</dbReference>
<name>A0A1I7UK03_9PELO</name>
<dbReference type="eggNOG" id="ENOG502SZZP">
    <property type="taxonomic scope" value="Eukaryota"/>
</dbReference>
<dbReference type="AlphaFoldDB" id="A0A1I7UK03"/>
<keyword evidence="2" id="KW-1185">Reference proteome</keyword>
<dbReference type="Pfam" id="PF02206">
    <property type="entry name" value="WSN"/>
    <property type="match status" value="1"/>
</dbReference>
<dbReference type="STRING" id="1561998.A0A1I7UK03"/>
<dbReference type="PANTHER" id="PTHR31227:SF1">
    <property type="entry name" value="DOMAIN OF UNKNOWN FUNCTION WSN DOMAIN-CONTAINING PROTEIN"/>
    <property type="match status" value="1"/>
</dbReference>